<dbReference type="AlphaFoldDB" id="A0A0A8XPL4"/>
<reference evidence="1" key="2">
    <citation type="journal article" date="2015" name="Data Brief">
        <title>Shoot transcriptome of the giant reed, Arundo donax.</title>
        <authorList>
            <person name="Barrero R.A."/>
            <person name="Guerrero F.D."/>
            <person name="Moolhuijzen P."/>
            <person name="Goolsby J.A."/>
            <person name="Tidwell J."/>
            <person name="Bellgard S.E."/>
            <person name="Bellgard M.I."/>
        </authorList>
    </citation>
    <scope>NUCLEOTIDE SEQUENCE</scope>
    <source>
        <tissue evidence="1">Shoot tissue taken approximately 20 cm above the soil surface</tissue>
    </source>
</reference>
<evidence type="ECO:0000313" key="1">
    <source>
        <dbReference type="EMBL" id="JAD15601.1"/>
    </source>
</evidence>
<organism evidence="1">
    <name type="scientific">Arundo donax</name>
    <name type="common">Giant reed</name>
    <name type="synonym">Donax arundinaceus</name>
    <dbReference type="NCBI Taxonomy" id="35708"/>
    <lineage>
        <taxon>Eukaryota</taxon>
        <taxon>Viridiplantae</taxon>
        <taxon>Streptophyta</taxon>
        <taxon>Embryophyta</taxon>
        <taxon>Tracheophyta</taxon>
        <taxon>Spermatophyta</taxon>
        <taxon>Magnoliopsida</taxon>
        <taxon>Liliopsida</taxon>
        <taxon>Poales</taxon>
        <taxon>Poaceae</taxon>
        <taxon>PACMAD clade</taxon>
        <taxon>Arundinoideae</taxon>
        <taxon>Arundineae</taxon>
        <taxon>Arundo</taxon>
    </lineage>
</organism>
<accession>A0A0A8XPL4</accession>
<sequence>MCADANKERKIVNPSFLKLYLANQSNYPSVKKIWKNMIRM</sequence>
<name>A0A0A8XPL4_ARUDO</name>
<reference evidence="1" key="1">
    <citation type="submission" date="2014-09" db="EMBL/GenBank/DDBJ databases">
        <authorList>
            <person name="Magalhaes I.L.F."/>
            <person name="Oliveira U."/>
            <person name="Santos F.R."/>
            <person name="Vidigal T.H.D.A."/>
            <person name="Brescovit A.D."/>
            <person name="Santos A.J."/>
        </authorList>
    </citation>
    <scope>NUCLEOTIDE SEQUENCE</scope>
    <source>
        <tissue evidence="1">Shoot tissue taken approximately 20 cm above the soil surface</tissue>
    </source>
</reference>
<proteinExistence type="predicted"/>
<protein>
    <submittedName>
        <fullName evidence="1">Uncharacterized protein</fullName>
    </submittedName>
</protein>
<dbReference type="EMBL" id="GBRH01282294">
    <property type="protein sequence ID" value="JAD15601.1"/>
    <property type="molecule type" value="Transcribed_RNA"/>
</dbReference>